<feature type="compositionally biased region" description="Low complexity" evidence="1">
    <location>
        <begin position="125"/>
        <end position="139"/>
    </location>
</feature>
<keyword evidence="3" id="KW-1185">Reference proteome</keyword>
<reference evidence="2 3" key="1">
    <citation type="submission" date="2019-03" db="EMBL/GenBank/DDBJ databases">
        <title>First draft genome of Liparis tanakae, snailfish: a comprehensive survey of snailfish specific genes.</title>
        <authorList>
            <person name="Kim W."/>
            <person name="Song I."/>
            <person name="Jeong J.-H."/>
            <person name="Kim D."/>
            <person name="Kim S."/>
            <person name="Ryu S."/>
            <person name="Song J.Y."/>
            <person name="Lee S.K."/>
        </authorList>
    </citation>
    <scope>NUCLEOTIDE SEQUENCE [LARGE SCALE GENOMIC DNA]</scope>
    <source>
        <tissue evidence="2">Muscle</tissue>
    </source>
</reference>
<dbReference type="EMBL" id="SRLO01001100">
    <property type="protein sequence ID" value="TNN41533.1"/>
    <property type="molecule type" value="Genomic_DNA"/>
</dbReference>
<evidence type="ECO:0000313" key="3">
    <source>
        <dbReference type="Proteomes" id="UP000314294"/>
    </source>
</evidence>
<evidence type="ECO:0000256" key="1">
    <source>
        <dbReference type="SAM" id="MobiDB-lite"/>
    </source>
</evidence>
<proteinExistence type="predicted"/>
<name>A0A4Z2FLA8_9TELE</name>
<comment type="caution">
    <text evidence="2">The sequence shown here is derived from an EMBL/GenBank/DDBJ whole genome shotgun (WGS) entry which is preliminary data.</text>
</comment>
<dbReference type="Proteomes" id="UP000314294">
    <property type="component" value="Unassembled WGS sequence"/>
</dbReference>
<gene>
    <name evidence="2" type="ORF">EYF80_048293</name>
</gene>
<feature type="region of interest" description="Disordered" evidence="1">
    <location>
        <begin position="125"/>
        <end position="146"/>
    </location>
</feature>
<sequence length="164" mass="17850">MTHRSKRGVLCLIGVVIQSDEVESRLHLIAASAEHVTSADALTTHLRHCPATRPALRSVVQSQAPPLREPRASQSQAVDTQDRGYDLHHFHGQVIEERRGRTTQDLLSAGHVVPLTSSLHRSTAAWGGPRGLWRPPGAGSRAGYERVDSRWQTSGSLASLSGCR</sequence>
<accession>A0A4Z2FLA8</accession>
<protein>
    <submittedName>
        <fullName evidence="2">Uncharacterized protein</fullName>
    </submittedName>
</protein>
<organism evidence="2 3">
    <name type="scientific">Liparis tanakae</name>
    <name type="common">Tanaka's snailfish</name>
    <dbReference type="NCBI Taxonomy" id="230148"/>
    <lineage>
        <taxon>Eukaryota</taxon>
        <taxon>Metazoa</taxon>
        <taxon>Chordata</taxon>
        <taxon>Craniata</taxon>
        <taxon>Vertebrata</taxon>
        <taxon>Euteleostomi</taxon>
        <taxon>Actinopterygii</taxon>
        <taxon>Neopterygii</taxon>
        <taxon>Teleostei</taxon>
        <taxon>Neoteleostei</taxon>
        <taxon>Acanthomorphata</taxon>
        <taxon>Eupercaria</taxon>
        <taxon>Perciformes</taxon>
        <taxon>Cottioidei</taxon>
        <taxon>Cottales</taxon>
        <taxon>Liparidae</taxon>
        <taxon>Liparis</taxon>
    </lineage>
</organism>
<evidence type="ECO:0000313" key="2">
    <source>
        <dbReference type="EMBL" id="TNN41533.1"/>
    </source>
</evidence>
<dbReference type="AlphaFoldDB" id="A0A4Z2FLA8"/>